<dbReference type="Pfam" id="PF21666">
    <property type="entry name" value="DUF4246_N"/>
    <property type="match status" value="1"/>
</dbReference>
<feature type="domain" description="DUF4246" evidence="2">
    <location>
        <begin position="40"/>
        <end position="93"/>
    </location>
</feature>
<dbReference type="PANTHER" id="PTHR33119:SF1">
    <property type="entry name" value="FE2OG DIOXYGENASE DOMAIN-CONTAINING PROTEIN"/>
    <property type="match status" value="1"/>
</dbReference>
<keyword evidence="4" id="KW-1185">Reference proteome</keyword>
<dbReference type="STRING" id="913774.A0A0C3HSL7"/>
<dbReference type="InterPro" id="IPR025340">
    <property type="entry name" value="DUF4246"/>
</dbReference>
<evidence type="ECO:0000313" key="3">
    <source>
        <dbReference type="EMBL" id="KIN05232.1"/>
    </source>
</evidence>
<name>A0A0C3HSL7_OIDMZ</name>
<organism evidence="3 4">
    <name type="scientific">Oidiodendron maius (strain Zn)</name>
    <dbReference type="NCBI Taxonomy" id="913774"/>
    <lineage>
        <taxon>Eukaryota</taxon>
        <taxon>Fungi</taxon>
        <taxon>Dikarya</taxon>
        <taxon>Ascomycota</taxon>
        <taxon>Pezizomycotina</taxon>
        <taxon>Leotiomycetes</taxon>
        <taxon>Leotiomycetes incertae sedis</taxon>
        <taxon>Myxotrichaceae</taxon>
        <taxon>Oidiodendron</taxon>
    </lineage>
</organism>
<dbReference type="InterPro" id="IPR049192">
    <property type="entry name" value="DUF4246_C"/>
</dbReference>
<evidence type="ECO:0000259" key="2">
    <source>
        <dbReference type="Pfam" id="PF21666"/>
    </source>
</evidence>
<reference evidence="3 4" key="1">
    <citation type="submission" date="2014-04" db="EMBL/GenBank/DDBJ databases">
        <authorList>
            <consortium name="DOE Joint Genome Institute"/>
            <person name="Kuo A."/>
            <person name="Martino E."/>
            <person name="Perotto S."/>
            <person name="Kohler A."/>
            <person name="Nagy L.G."/>
            <person name="Floudas D."/>
            <person name="Copeland A."/>
            <person name="Barry K.W."/>
            <person name="Cichocki N."/>
            <person name="Veneault-Fourrey C."/>
            <person name="LaButti K."/>
            <person name="Lindquist E.A."/>
            <person name="Lipzen A."/>
            <person name="Lundell T."/>
            <person name="Morin E."/>
            <person name="Murat C."/>
            <person name="Sun H."/>
            <person name="Tunlid A."/>
            <person name="Henrissat B."/>
            <person name="Grigoriev I.V."/>
            <person name="Hibbett D.S."/>
            <person name="Martin F."/>
            <person name="Nordberg H.P."/>
            <person name="Cantor M.N."/>
            <person name="Hua S.X."/>
        </authorList>
    </citation>
    <scope>NUCLEOTIDE SEQUENCE [LARGE SCALE GENOMIC DNA]</scope>
    <source>
        <strain evidence="3 4">Zn</strain>
    </source>
</reference>
<dbReference type="InParanoid" id="A0A0C3HSL7"/>
<dbReference type="InterPro" id="IPR049207">
    <property type="entry name" value="DUF4246_N"/>
</dbReference>
<protein>
    <submittedName>
        <fullName evidence="3">Uncharacterized protein</fullName>
    </submittedName>
</protein>
<accession>A0A0C3HSL7</accession>
<reference evidence="4" key="2">
    <citation type="submission" date="2015-01" db="EMBL/GenBank/DDBJ databases">
        <title>Evolutionary Origins and Diversification of the Mycorrhizal Mutualists.</title>
        <authorList>
            <consortium name="DOE Joint Genome Institute"/>
            <consortium name="Mycorrhizal Genomics Consortium"/>
            <person name="Kohler A."/>
            <person name="Kuo A."/>
            <person name="Nagy L.G."/>
            <person name="Floudas D."/>
            <person name="Copeland A."/>
            <person name="Barry K.W."/>
            <person name="Cichocki N."/>
            <person name="Veneault-Fourrey C."/>
            <person name="LaButti K."/>
            <person name="Lindquist E.A."/>
            <person name="Lipzen A."/>
            <person name="Lundell T."/>
            <person name="Morin E."/>
            <person name="Murat C."/>
            <person name="Riley R."/>
            <person name="Ohm R."/>
            <person name="Sun H."/>
            <person name="Tunlid A."/>
            <person name="Henrissat B."/>
            <person name="Grigoriev I.V."/>
            <person name="Hibbett D.S."/>
            <person name="Martin F."/>
        </authorList>
    </citation>
    <scope>NUCLEOTIDE SEQUENCE [LARGE SCALE GENOMIC DNA]</scope>
    <source>
        <strain evidence="4">Zn</strain>
    </source>
</reference>
<dbReference type="PANTHER" id="PTHR33119">
    <property type="entry name" value="IFI3P"/>
    <property type="match status" value="1"/>
</dbReference>
<evidence type="ECO:0000313" key="4">
    <source>
        <dbReference type="Proteomes" id="UP000054321"/>
    </source>
</evidence>
<proteinExistence type="predicted"/>
<dbReference type="Proteomes" id="UP000054321">
    <property type="component" value="Unassembled WGS sequence"/>
</dbReference>
<feature type="domain" description="DUF4246" evidence="1">
    <location>
        <begin position="118"/>
        <end position="626"/>
    </location>
</feature>
<dbReference type="OrthoDB" id="415532at2759"/>
<dbReference type="Pfam" id="PF14033">
    <property type="entry name" value="DUF4246"/>
    <property type="match status" value="1"/>
</dbReference>
<dbReference type="EMBL" id="KN832872">
    <property type="protein sequence ID" value="KIN05232.1"/>
    <property type="molecule type" value="Genomic_DNA"/>
</dbReference>
<dbReference type="HOGENOM" id="CLU_012066_2_0_1"/>
<dbReference type="AlphaFoldDB" id="A0A0C3HSL7"/>
<gene>
    <name evidence="3" type="ORF">OIDMADRAFT_115881</name>
</gene>
<evidence type="ECO:0000259" key="1">
    <source>
        <dbReference type="Pfam" id="PF14033"/>
    </source>
</evidence>
<sequence>MTAAKLRSNSWFLARFGDGETGVQFSNSSCSSLLVPGFAPGLAIDLELKPAERFAHGAHDWAQPRLTAREMAMLRLINHVTDLPDWQIRVLKPDESEAIAALRQEALTNLTGPLISPRTWEWCLAELRDKAAVFKETGLIAVLDSASCVIKSDVLVSRGVLDQLRTGIASLLAEMSPGQESPDLHRVPEHSSSDRIVDLVDPALFPLIYGRTKVLTERGALDLVNALASIGQGTTAPPPTREPHWTLARPYRYSHHSRWLPCEVSFTGEPGTTSVRITSYINNLHPISQRSLYRTIEEAISLSIKPWNEVLVRRDRPRIPPRIRCYGVPWLPPYPEWAYELPAIEKGKMSEESRQEAKRMVKQFLTIPNYYTNTPGFRGFRDSDLESRGGLERAMKRKHELLKYGWVHPEPGDAFSYAEWKAGKGGRAVVPMRGRHGCLILRQPEHEFYTTSLQDTFRERGLQVVVKLTTIELAPDNPYFLGTSWHIDGLLNEHIVASSILCISSHNTTPGSLSYRVEADLDPGEHAYEPRQRAELAAVLDLPSPSYLGADGGGGAALQDLGRVFLPEGRLIAVPNVLQRRMEPFALEDAACGRGYKRFLTLYLVDPHYRVCSTQNVPPQQHMWWWQAAGGGSLVASWAARGFPPEVVECISREVGEWPIGMEEARGIRKARIHEEVVGNAAVQMGVQGYQFSWD</sequence>